<evidence type="ECO:0008006" key="3">
    <source>
        <dbReference type="Google" id="ProtNLM"/>
    </source>
</evidence>
<keyword evidence="2" id="KW-1185">Reference proteome</keyword>
<dbReference type="Proteomes" id="UP001499841">
    <property type="component" value="Unassembled WGS sequence"/>
</dbReference>
<protein>
    <recommendedName>
        <fullName evidence="3">Selenoprotein</fullName>
    </recommendedName>
</protein>
<dbReference type="Pfam" id="PF04328">
    <property type="entry name" value="Sel_put"/>
    <property type="match status" value="1"/>
</dbReference>
<name>A0ABP6ULY3_9MICO</name>
<dbReference type="InterPro" id="IPR007423">
    <property type="entry name" value="Sel_put"/>
</dbReference>
<evidence type="ECO:0000313" key="2">
    <source>
        <dbReference type="Proteomes" id="UP001499841"/>
    </source>
</evidence>
<sequence length="67" mass="7725">MTALVSGIARGLRAVHWYVGSVMGDKDYERFVAHQRRAHPSAPVPGEKEFWRRRWAEQEAEPNARCC</sequence>
<dbReference type="RefSeq" id="WP_345044225.1">
    <property type="nucleotide sequence ID" value="NZ_BAABBA010000024.1"/>
</dbReference>
<proteinExistence type="predicted"/>
<comment type="caution">
    <text evidence="1">The sequence shown here is derived from an EMBL/GenBank/DDBJ whole genome shotgun (WGS) entry which is preliminary data.</text>
</comment>
<accession>A0ABP6ULY3</accession>
<gene>
    <name evidence="1" type="ORF">GCM10022262_35710</name>
</gene>
<reference evidence="2" key="1">
    <citation type="journal article" date="2019" name="Int. J. Syst. Evol. Microbiol.">
        <title>The Global Catalogue of Microorganisms (GCM) 10K type strain sequencing project: providing services to taxonomists for standard genome sequencing and annotation.</title>
        <authorList>
            <consortium name="The Broad Institute Genomics Platform"/>
            <consortium name="The Broad Institute Genome Sequencing Center for Infectious Disease"/>
            <person name="Wu L."/>
            <person name="Ma J."/>
        </authorList>
    </citation>
    <scope>NUCLEOTIDE SEQUENCE [LARGE SCALE GENOMIC DNA]</scope>
    <source>
        <strain evidence="2">JCM 17459</strain>
    </source>
</reference>
<dbReference type="EMBL" id="BAABBA010000024">
    <property type="protein sequence ID" value="GAA3509313.1"/>
    <property type="molecule type" value="Genomic_DNA"/>
</dbReference>
<evidence type="ECO:0000313" key="1">
    <source>
        <dbReference type="EMBL" id="GAA3509313.1"/>
    </source>
</evidence>
<organism evidence="1 2">
    <name type="scientific">Georgenia daeguensis</name>
    <dbReference type="NCBI Taxonomy" id="908355"/>
    <lineage>
        <taxon>Bacteria</taxon>
        <taxon>Bacillati</taxon>
        <taxon>Actinomycetota</taxon>
        <taxon>Actinomycetes</taxon>
        <taxon>Micrococcales</taxon>
        <taxon>Bogoriellaceae</taxon>
        <taxon>Georgenia</taxon>
    </lineage>
</organism>